<feature type="region of interest" description="Disordered" evidence="8">
    <location>
        <begin position="263"/>
        <end position="282"/>
    </location>
</feature>
<evidence type="ECO:0000256" key="8">
    <source>
        <dbReference type="SAM" id="MobiDB-lite"/>
    </source>
</evidence>
<dbReference type="Pfam" id="PF03194">
    <property type="entry name" value="LUC7"/>
    <property type="match status" value="1"/>
</dbReference>
<keyword evidence="5 6" id="KW-0906">Nuclear pore complex</keyword>
<feature type="compositionally biased region" description="Polar residues" evidence="8">
    <location>
        <begin position="569"/>
        <end position="585"/>
    </location>
</feature>
<keyword evidence="4" id="KW-0811">Translocation</keyword>
<keyword evidence="6" id="KW-0813">Transport</keyword>
<gene>
    <name evidence="10" type="ORF">KLDO_g3895</name>
</gene>
<evidence type="ECO:0000313" key="11">
    <source>
        <dbReference type="Proteomes" id="UP000031516"/>
    </source>
</evidence>
<dbReference type="GO" id="GO:0006376">
    <property type="term" value="P:mRNA splice site recognition"/>
    <property type="evidence" value="ECO:0007669"/>
    <property type="project" value="InterPro"/>
</dbReference>
<dbReference type="PANTHER" id="PTHR12375">
    <property type="entry name" value="RNA-BINDING PROTEIN LUC7-RELATED"/>
    <property type="match status" value="1"/>
</dbReference>
<dbReference type="InterPro" id="IPR004882">
    <property type="entry name" value="Luc7-rel"/>
</dbReference>
<sequence>MSAILEQRKLISQLMSSAATSYGLTSPSTCKSFIVGHCPYDLFQETKQPMGQCPRIHSLSHKMQYEREMKKGKKFAEFDLEHYSILKKILSDCNVQIEMAHKKLQHHEEHSKLTAMLQELNQLESKCALMLSEIDMLIQNGEVMKAMIQSCKYNELQKERDTLSETCRKMNENTNQSAQQKLQVCRVCGAYLSRLDTDRRLADHFMGKIHLGYVTMRKELDMVKKRLHEQGKDLNPYLPHVRRHYKQTYRGKSFANLQINYPQQQQQNQQQQNNSQSLVQSSVSNGKEESWYNIARKRNIPQSVIKRSSKPSSSADGSSTDDLKQRSGFSSVQFGTKKPVFSSSQPVQPTDIATYVESNEAPPTKSLYDWQREDEFGSVSSNMSAVPSSNQVSLTQDYSKSTRNAFDRDASKSPVKLQTDQPNDISRQQSQESAVIVFGYPESISNQIILHFSKFGNILEDLEVLRGVTGNNISSATIRLRAQHKDSKPQKKYPIYTGDGWIKITYDSSSAALRALQENGTVYGGCLIGCVPYNKTAVEQLASCKIDKSDDIGGINFSLSMKPNGPVSPENSNMTQENAENNNHGSTFTFSTRKLDIKDGKQLFVHNANSPHAGPNFLRNLENKLKEQEQNSGNQQPTNLVGKVNNWLFGWNDL</sequence>
<accession>A0A0A8LBR1</accession>
<proteinExistence type="inferred from homology"/>
<feature type="region of interest" description="Disordered" evidence="8">
    <location>
        <begin position="561"/>
        <end position="585"/>
    </location>
</feature>
<evidence type="ECO:0000259" key="9">
    <source>
        <dbReference type="PROSITE" id="PS51472"/>
    </source>
</evidence>
<dbReference type="Pfam" id="PF05172">
    <property type="entry name" value="RRM_Nup35"/>
    <property type="match status" value="1"/>
</dbReference>
<keyword evidence="7" id="KW-0175">Coiled coil</keyword>
<organism evidence="10 11">
    <name type="scientific">Kluyveromyces dobzhanskii CBS 2104</name>
    <dbReference type="NCBI Taxonomy" id="1427455"/>
    <lineage>
        <taxon>Eukaryota</taxon>
        <taxon>Fungi</taxon>
        <taxon>Dikarya</taxon>
        <taxon>Ascomycota</taxon>
        <taxon>Saccharomycotina</taxon>
        <taxon>Saccharomycetes</taxon>
        <taxon>Saccharomycetales</taxon>
        <taxon>Saccharomycetaceae</taxon>
        <taxon>Kluyveromyces</taxon>
    </lineage>
</organism>
<name>A0A0A8LBR1_9SACH</name>
<dbReference type="PROSITE" id="PS51472">
    <property type="entry name" value="RRM_NUP35"/>
    <property type="match status" value="1"/>
</dbReference>
<dbReference type="GO" id="GO:0003729">
    <property type="term" value="F:mRNA binding"/>
    <property type="evidence" value="ECO:0007669"/>
    <property type="project" value="InterPro"/>
</dbReference>
<dbReference type="EMBL" id="CCBQ010000045">
    <property type="protein sequence ID" value="CDO95662.1"/>
    <property type="molecule type" value="Genomic_DNA"/>
</dbReference>
<dbReference type="OrthoDB" id="1733656at2759"/>
<feature type="domain" description="RRM Nup35-type" evidence="9">
    <location>
        <begin position="429"/>
        <end position="540"/>
    </location>
</feature>
<keyword evidence="6" id="KW-0539">Nucleus</keyword>
<evidence type="ECO:0000256" key="3">
    <source>
        <dbReference type="ARBA" id="ARBA00022927"/>
    </source>
</evidence>
<protein>
    <submittedName>
        <fullName evidence="10">WGS project CCBQ000000000 data, contig 00015</fullName>
    </submittedName>
</protein>
<dbReference type="SUPFAM" id="SSF54928">
    <property type="entry name" value="RNA-binding domain, RBD"/>
    <property type="match status" value="1"/>
</dbReference>
<feature type="coiled-coil region" evidence="7">
    <location>
        <begin position="113"/>
        <end position="173"/>
    </location>
</feature>
<evidence type="ECO:0000256" key="4">
    <source>
        <dbReference type="ARBA" id="ARBA00023010"/>
    </source>
</evidence>
<evidence type="ECO:0000256" key="1">
    <source>
        <dbReference type="ARBA" id="ARBA00004567"/>
    </source>
</evidence>
<keyword evidence="6" id="KW-0509">mRNA transport</keyword>
<evidence type="ECO:0000256" key="5">
    <source>
        <dbReference type="ARBA" id="ARBA00023132"/>
    </source>
</evidence>
<keyword evidence="11" id="KW-1185">Reference proteome</keyword>
<dbReference type="Gene3D" id="3.30.70.330">
    <property type="match status" value="1"/>
</dbReference>
<dbReference type="GO" id="GO:0005685">
    <property type="term" value="C:U1 snRNP"/>
    <property type="evidence" value="ECO:0007669"/>
    <property type="project" value="InterPro"/>
</dbReference>
<dbReference type="AlphaFoldDB" id="A0A0A8LBR1"/>
<feature type="compositionally biased region" description="Polar residues" evidence="8">
    <location>
        <begin position="416"/>
        <end position="428"/>
    </location>
</feature>
<evidence type="ECO:0000256" key="2">
    <source>
        <dbReference type="ARBA" id="ARBA00005655"/>
    </source>
</evidence>
<dbReference type="Proteomes" id="UP000031516">
    <property type="component" value="Unassembled WGS sequence"/>
</dbReference>
<feature type="region of interest" description="Disordered" evidence="8">
    <location>
        <begin position="404"/>
        <end position="428"/>
    </location>
</feature>
<evidence type="ECO:0000256" key="6">
    <source>
        <dbReference type="PROSITE-ProRule" id="PRU00804"/>
    </source>
</evidence>
<dbReference type="GO" id="GO:0015031">
    <property type="term" value="P:protein transport"/>
    <property type="evidence" value="ECO:0007669"/>
    <property type="project" value="UniProtKB-KW"/>
</dbReference>
<dbReference type="InterPro" id="IPR012677">
    <property type="entry name" value="Nucleotide-bd_a/b_plait_sf"/>
</dbReference>
<dbReference type="InterPro" id="IPR035979">
    <property type="entry name" value="RBD_domain_sf"/>
</dbReference>
<reference evidence="10 11" key="1">
    <citation type="submission" date="2014-03" db="EMBL/GenBank/DDBJ databases">
        <title>The genome of Kluyveromyces dobzhanskii.</title>
        <authorList>
            <person name="Nystedt B."/>
            <person name="Astrom S."/>
        </authorList>
    </citation>
    <scope>NUCLEOTIDE SEQUENCE [LARGE SCALE GENOMIC DNA]</scope>
    <source>
        <strain evidence="10 11">CBS 2104</strain>
    </source>
</reference>
<comment type="subcellular location">
    <subcellularLocation>
        <location evidence="1">Nucleus</location>
        <location evidence="1">Nuclear pore complex</location>
    </subcellularLocation>
</comment>
<comment type="caution">
    <text evidence="10">The sequence shown here is derived from an EMBL/GenBank/DDBJ whole genome shotgun (WGS) entry which is preliminary data.</text>
</comment>
<dbReference type="InterPro" id="IPR007846">
    <property type="entry name" value="RRM_NUP35_dom"/>
</dbReference>
<evidence type="ECO:0000313" key="10">
    <source>
        <dbReference type="EMBL" id="CDO95662.1"/>
    </source>
</evidence>
<feature type="compositionally biased region" description="Low complexity" evidence="8">
    <location>
        <begin position="303"/>
        <end position="318"/>
    </location>
</feature>
<evidence type="ECO:0000256" key="7">
    <source>
        <dbReference type="SAM" id="Coils"/>
    </source>
</evidence>
<keyword evidence="3" id="KW-0653">Protein transport</keyword>
<dbReference type="GO" id="GO:0051028">
    <property type="term" value="P:mRNA transport"/>
    <property type="evidence" value="ECO:0007669"/>
    <property type="project" value="UniProtKB-UniRule"/>
</dbReference>
<feature type="region of interest" description="Disordered" evidence="8">
    <location>
        <begin position="302"/>
        <end position="328"/>
    </location>
</feature>
<dbReference type="CDD" id="cd12721">
    <property type="entry name" value="RRM_Nup53p_fungi"/>
    <property type="match status" value="1"/>
</dbReference>
<dbReference type="GO" id="GO:0005643">
    <property type="term" value="C:nuclear pore"/>
    <property type="evidence" value="ECO:0007669"/>
    <property type="project" value="UniProtKB-SubCell"/>
</dbReference>
<comment type="similarity">
    <text evidence="2">Belongs to the Luc7 family.</text>
</comment>